<accession>A0A375H7Z4</accession>
<evidence type="ECO:0000313" key="2">
    <source>
        <dbReference type="EMBL" id="SPD46603.1"/>
    </source>
</evidence>
<evidence type="ECO:0000313" key="1">
    <source>
        <dbReference type="EMBL" id="SOZ34917.1"/>
    </source>
</evidence>
<dbReference type="Proteomes" id="UP000255168">
    <property type="component" value="Chromosome I"/>
</dbReference>
<name>A0A375H7Z4_9BURK</name>
<keyword evidence="4" id="KW-1185">Reference proteome</keyword>
<reference evidence="3 4" key="1">
    <citation type="submission" date="2018-01" db="EMBL/GenBank/DDBJ databases">
        <authorList>
            <person name="Clerissi C."/>
        </authorList>
    </citation>
    <scope>NUCLEOTIDE SEQUENCE [LARGE SCALE GENOMIC DNA]</scope>
    <source>
        <strain evidence="1">Cupriavidus taiwanensis STM 6082</strain>
        <strain evidence="2">Cupriavidus taiwanensis STM 6160</strain>
    </source>
</reference>
<dbReference type="EMBL" id="OFTC01000006">
    <property type="protein sequence ID" value="SOZ34917.1"/>
    <property type="molecule type" value="Genomic_DNA"/>
</dbReference>
<evidence type="ECO:0000313" key="3">
    <source>
        <dbReference type="Proteomes" id="UP000255168"/>
    </source>
</evidence>
<evidence type="ECO:0000313" key="4">
    <source>
        <dbReference type="Proteomes" id="UP000256710"/>
    </source>
</evidence>
<dbReference type="AlphaFoldDB" id="A0A375H7Z4"/>
<gene>
    <name evidence="1" type="ORF">CBM2605_A140147</name>
    <name evidence="2" type="ORF">CBM2607_11543</name>
</gene>
<dbReference type="EMBL" id="LT984806">
    <property type="protein sequence ID" value="SPD46603.1"/>
    <property type="molecule type" value="Genomic_DNA"/>
</dbReference>
<proteinExistence type="predicted"/>
<organism evidence="2 3">
    <name type="scientific">Cupriavidus neocaledonicus</name>
    <dbReference type="NCBI Taxonomy" id="1040979"/>
    <lineage>
        <taxon>Bacteria</taxon>
        <taxon>Pseudomonadati</taxon>
        <taxon>Pseudomonadota</taxon>
        <taxon>Betaproteobacteria</taxon>
        <taxon>Burkholderiales</taxon>
        <taxon>Burkholderiaceae</taxon>
        <taxon>Cupriavidus</taxon>
    </lineage>
</organism>
<sequence>MRREGWAYLRLTGTEDNYRDTSDAIFLADSR</sequence>
<protein>
    <submittedName>
        <fullName evidence="2">Uncharacterized protein</fullName>
    </submittedName>
</protein>
<dbReference type="Proteomes" id="UP000256710">
    <property type="component" value="Unassembled WGS sequence"/>
</dbReference>